<dbReference type="OrthoDB" id="7032707at2"/>
<evidence type="ECO:0000313" key="9">
    <source>
        <dbReference type="Proteomes" id="UP000234503"/>
    </source>
</evidence>
<keyword evidence="3 6" id="KW-0812">Transmembrane</keyword>
<feature type="transmembrane region" description="Helical" evidence="6">
    <location>
        <begin position="121"/>
        <end position="141"/>
    </location>
</feature>
<dbReference type="InterPro" id="IPR047689">
    <property type="entry name" value="CopD"/>
</dbReference>
<keyword evidence="6" id="KW-0186">Copper</keyword>
<comment type="subcellular location">
    <subcellularLocation>
        <location evidence="6">Cell inner membrane</location>
        <topology evidence="6">Multi-pass membrane protein</topology>
    </subcellularLocation>
    <subcellularLocation>
        <location evidence="1">Cell membrane</location>
        <topology evidence="1">Multi-pass membrane protein</topology>
    </subcellularLocation>
</comment>
<evidence type="ECO:0000256" key="1">
    <source>
        <dbReference type="ARBA" id="ARBA00004651"/>
    </source>
</evidence>
<feature type="transmembrane region" description="Helical" evidence="6">
    <location>
        <begin position="161"/>
        <end position="178"/>
    </location>
</feature>
<evidence type="ECO:0000256" key="3">
    <source>
        <dbReference type="ARBA" id="ARBA00022692"/>
    </source>
</evidence>
<feature type="transmembrane region" description="Helical" evidence="6">
    <location>
        <begin position="190"/>
        <end position="216"/>
    </location>
</feature>
<feature type="transmembrane region" description="Helical" evidence="6">
    <location>
        <begin position="268"/>
        <end position="292"/>
    </location>
</feature>
<keyword evidence="6" id="KW-0997">Cell inner membrane</keyword>
<organism evidence="8 9">
    <name type="scientific">Chimaeribacter coloradensis</name>
    <dbReference type="NCBI Taxonomy" id="2060068"/>
    <lineage>
        <taxon>Bacteria</taxon>
        <taxon>Pseudomonadati</taxon>
        <taxon>Pseudomonadota</taxon>
        <taxon>Gammaproteobacteria</taxon>
        <taxon>Enterobacterales</taxon>
        <taxon>Yersiniaceae</taxon>
        <taxon>Chimaeribacter</taxon>
    </lineage>
</organism>
<dbReference type="GO" id="GO:0006825">
    <property type="term" value="P:copper ion transport"/>
    <property type="evidence" value="ECO:0007669"/>
    <property type="project" value="InterPro"/>
</dbReference>
<evidence type="ECO:0000256" key="4">
    <source>
        <dbReference type="ARBA" id="ARBA00022989"/>
    </source>
</evidence>
<evidence type="ECO:0000256" key="5">
    <source>
        <dbReference type="ARBA" id="ARBA00023136"/>
    </source>
</evidence>
<comment type="function">
    <text evidence="6">Involved in copper resistance.</text>
</comment>
<dbReference type="EMBL" id="PJZH01000001">
    <property type="protein sequence ID" value="PLR40476.1"/>
    <property type="molecule type" value="Genomic_DNA"/>
</dbReference>
<protein>
    <recommendedName>
        <fullName evidence="6">Copper resistance protein D</fullName>
    </recommendedName>
</protein>
<dbReference type="NCBIfam" id="NF033808">
    <property type="entry name" value="copper_CopD"/>
    <property type="match status" value="1"/>
</dbReference>
<dbReference type="PANTHER" id="PTHR34820:SF4">
    <property type="entry name" value="INNER MEMBRANE PROTEIN YEBZ"/>
    <property type="match status" value="1"/>
</dbReference>
<dbReference type="InterPro" id="IPR032694">
    <property type="entry name" value="CopC/D"/>
</dbReference>
<comment type="similarity">
    <text evidence="6">Belongs to the CopD family.</text>
</comment>
<evidence type="ECO:0000256" key="6">
    <source>
        <dbReference type="RuleBase" id="RU369037"/>
    </source>
</evidence>
<keyword evidence="5 6" id="KW-0472">Membrane</keyword>
<sequence>MSTLSLAWVACRDVHFLAVMQLFGISVFTRLLAPPPFGAVLLHRLRYWQGGAGVLTLITACLMVAVQGGLMGEGWQDVTAFPIWVAVLDTAFGQVWRWHLLAAALLLLSLLLPADRSRDMLILVAATALLAGLGSVGHAAMREGAAGVSQRANHTLHLLAAAYWSGSLLPLLFCLHFSRCGPWRREAVRALLRFSTFGHLAVALVIATGVIDTWLIVQGWPLDRRSPYQMLLLVKAALVAVMVGLALYNRYRIVPRFTTAPAQARRGVVRVTALLLGLSLLVILLVSVFATLEPVAVN</sequence>
<evidence type="ECO:0000313" key="8">
    <source>
        <dbReference type="EMBL" id="PLR40476.1"/>
    </source>
</evidence>
<dbReference type="InterPro" id="IPR008457">
    <property type="entry name" value="Cu-R_CopD_dom"/>
</dbReference>
<keyword evidence="4 6" id="KW-1133">Transmembrane helix</keyword>
<keyword evidence="2 6" id="KW-1003">Cell membrane</keyword>
<reference evidence="8 9" key="1">
    <citation type="submission" date="2017-12" db="EMBL/GenBank/DDBJ databases">
        <title>Characterization of six clinical isolates of Enterochimera gen. nov., a novel genus of the Yersiniaciae family and the three species Enterochimera arupensis sp. nov., Enterochimera coloradensis sp. nov, and Enterochimera californica sp. nov.</title>
        <authorList>
            <person name="Rossi A."/>
            <person name="Fisher M."/>
        </authorList>
    </citation>
    <scope>NUCLEOTIDE SEQUENCE [LARGE SCALE GENOMIC DNA]</scope>
    <source>
        <strain evidence="9">2016-Iso4</strain>
    </source>
</reference>
<dbReference type="PANTHER" id="PTHR34820">
    <property type="entry name" value="INNER MEMBRANE PROTEIN YEBZ"/>
    <property type="match status" value="1"/>
</dbReference>
<comment type="caution">
    <text evidence="8">The sequence shown here is derived from an EMBL/GenBank/DDBJ whole genome shotgun (WGS) entry which is preliminary data.</text>
</comment>
<proteinExistence type="inferred from homology"/>
<feature type="transmembrane region" description="Helical" evidence="6">
    <location>
        <begin position="228"/>
        <end position="248"/>
    </location>
</feature>
<evidence type="ECO:0000259" key="7">
    <source>
        <dbReference type="Pfam" id="PF05425"/>
    </source>
</evidence>
<dbReference type="Pfam" id="PF05425">
    <property type="entry name" value="CopD"/>
    <property type="match status" value="1"/>
</dbReference>
<evidence type="ECO:0000256" key="2">
    <source>
        <dbReference type="ARBA" id="ARBA00022475"/>
    </source>
</evidence>
<feature type="transmembrane region" description="Helical" evidence="6">
    <location>
        <begin position="45"/>
        <end position="66"/>
    </location>
</feature>
<name>A0A2N5ED89_9GAMM</name>
<dbReference type="GO" id="GO:0005886">
    <property type="term" value="C:plasma membrane"/>
    <property type="evidence" value="ECO:0007669"/>
    <property type="project" value="UniProtKB-SubCell"/>
</dbReference>
<dbReference type="GO" id="GO:0046688">
    <property type="term" value="P:response to copper ion"/>
    <property type="evidence" value="ECO:0007669"/>
    <property type="project" value="UniProtKB-UniRule"/>
</dbReference>
<accession>A0A2N5ED89</accession>
<feature type="domain" description="Copper resistance protein D" evidence="7">
    <location>
        <begin position="189"/>
        <end position="288"/>
    </location>
</feature>
<dbReference type="AlphaFoldDB" id="A0A2N5ED89"/>
<gene>
    <name evidence="8" type="ORF">CYR32_01660</name>
</gene>
<keyword evidence="9" id="KW-1185">Reference proteome</keyword>
<feature type="transmembrane region" description="Helical" evidence="6">
    <location>
        <begin position="96"/>
        <end position="114"/>
    </location>
</feature>
<feature type="transmembrane region" description="Helical" evidence="6">
    <location>
        <begin position="14"/>
        <end position="33"/>
    </location>
</feature>
<dbReference type="Proteomes" id="UP000234503">
    <property type="component" value="Unassembled WGS sequence"/>
</dbReference>
<dbReference type="RefSeq" id="WP_101821892.1">
    <property type="nucleotide sequence ID" value="NZ_PJZH01000001.1"/>
</dbReference>